<dbReference type="EC" id="2.7.1.11" evidence="14"/>
<proteinExistence type="inferred from homology"/>
<evidence type="ECO:0000256" key="14">
    <source>
        <dbReference type="HAMAP-Rule" id="MF_00339"/>
    </source>
</evidence>
<evidence type="ECO:0000259" key="15">
    <source>
        <dbReference type="Pfam" id="PF00365"/>
    </source>
</evidence>
<dbReference type="GO" id="GO:0006002">
    <property type="term" value="P:fructose 6-phosphate metabolic process"/>
    <property type="evidence" value="ECO:0007669"/>
    <property type="project" value="UniProtKB-UniRule"/>
</dbReference>
<comment type="subcellular location">
    <subcellularLocation>
        <location evidence="2 14">Cytoplasm</location>
    </subcellularLocation>
</comment>
<dbReference type="InterPro" id="IPR012003">
    <property type="entry name" value="ATP_PFK_prok-type"/>
</dbReference>
<dbReference type="Gene3D" id="3.40.50.460">
    <property type="entry name" value="Phosphofructokinase domain"/>
    <property type="match status" value="1"/>
</dbReference>
<comment type="subunit">
    <text evidence="14">Homotetramer.</text>
</comment>
<feature type="binding site" evidence="14">
    <location>
        <begin position="72"/>
        <end position="73"/>
    </location>
    <ligand>
        <name>ATP</name>
        <dbReference type="ChEBI" id="CHEBI:30616"/>
    </ligand>
</feature>
<feature type="domain" description="Phosphofructokinase" evidence="15">
    <location>
        <begin position="3"/>
        <end position="275"/>
    </location>
</feature>
<comment type="caution">
    <text evidence="14">Lacks conserved residue(s) required for the propagation of feature annotation.</text>
</comment>
<dbReference type="EMBL" id="DPPF01000200">
    <property type="protein sequence ID" value="HCW93894.1"/>
    <property type="molecule type" value="Genomic_DNA"/>
</dbReference>
<comment type="caution">
    <text evidence="16">The sequence shown here is derived from an EMBL/GenBank/DDBJ whole genome shotgun (WGS) entry which is preliminary data.</text>
</comment>
<evidence type="ECO:0000256" key="7">
    <source>
        <dbReference type="ARBA" id="ARBA00022723"/>
    </source>
</evidence>
<evidence type="ECO:0000256" key="2">
    <source>
        <dbReference type="ARBA" id="ARBA00004496"/>
    </source>
</evidence>
<keyword evidence="12 14" id="KW-0324">Glycolysis</keyword>
<dbReference type="GO" id="GO:0005945">
    <property type="term" value="C:6-phosphofructokinase complex"/>
    <property type="evidence" value="ECO:0007669"/>
    <property type="project" value="TreeGrafter"/>
</dbReference>
<dbReference type="InterPro" id="IPR035966">
    <property type="entry name" value="PKF_sf"/>
</dbReference>
<dbReference type="PROSITE" id="PS00433">
    <property type="entry name" value="PHOSPHOFRUCTOKINASE"/>
    <property type="match status" value="1"/>
</dbReference>
<dbReference type="UniPathway" id="UPA00109">
    <property type="reaction ID" value="UER00182"/>
</dbReference>
<dbReference type="PANTHER" id="PTHR13697">
    <property type="entry name" value="PHOSPHOFRUCTOKINASE"/>
    <property type="match status" value="1"/>
</dbReference>
<keyword evidence="8 14" id="KW-0547">Nucleotide-binding</keyword>
<reference evidence="16 17" key="1">
    <citation type="journal article" date="2018" name="Nat. Biotechnol.">
        <title>A standardized bacterial taxonomy based on genome phylogeny substantially revises the tree of life.</title>
        <authorList>
            <person name="Parks D.H."/>
            <person name="Chuvochina M."/>
            <person name="Waite D.W."/>
            <person name="Rinke C."/>
            <person name="Skarshewski A."/>
            <person name="Chaumeil P.A."/>
            <person name="Hugenholtz P."/>
        </authorList>
    </citation>
    <scope>NUCLEOTIDE SEQUENCE [LARGE SCALE GENOMIC DNA]</scope>
    <source>
        <strain evidence="16">UBA8672</strain>
    </source>
</reference>
<evidence type="ECO:0000256" key="10">
    <source>
        <dbReference type="ARBA" id="ARBA00022840"/>
    </source>
</evidence>
<dbReference type="RefSeq" id="WP_273266666.1">
    <property type="nucleotide sequence ID" value="NZ_JAAZVV010000093.1"/>
</dbReference>
<keyword evidence="10 14" id="KW-0067">ATP-binding</keyword>
<dbReference type="NCBIfam" id="NF002872">
    <property type="entry name" value="PRK03202.1"/>
    <property type="match status" value="1"/>
</dbReference>
<keyword evidence="4 14" id="KW-0963">Cytoplasm</keyword>
<protein>
    <recommendedName>
        <fullName evidence="14">ATP-dependent 6-phosphofructokinase</fullName>
        <shortName evidence="14">ATP-PFK</shortName>
        <shortName evidence="14">Phosphofructokinase</shortName>
        <ecNumber evidence="14">2.7.1.11</ecNumber>
    </recommendedName>
    <alternativeName>
        <fullName evidence="14">Phosphohexokinase</fullName>
    </alternativeName>
</protein>
<dbReference type="InterPro" id="IPR022953">
    <property type="entry name" value="ATP_PFK"/>
</dbReference>
<comment type="activity regulation">
    <text evidence="14">Allosterically activated by ADP and other diphosphonucleosides, and allosterically inhibited by phosphoenolpyruvate.</text>
</comment>
<keyword evidence="5 14" id="KW-0021">Allosteric enzyme</keyword>
<feature type="binding site" evidence="14">
    <location>
        <position position="11"/>
    </location>
    <ligand>
        <name>ATP</name>
        <dbReference type="ChEBI" id="CHEBI:30616"/>
    </ligand>
</feature>
<feature type="binding site" description="in other chain" evidence="14">
    <location>
        <begin position="186"/>
        <end position="188"/>
    </location>
    <ligand>
        <name>ADP</name>
        <dbReference type="ChEBI" id="CHEBI:456216"/>
        <note>allosteric activator; ligand shared between dimeric partners</note>
    </ligand>
</feature>
<dbReference type="NCBIfam" id="TIGR02482">
    <property type="entry name" value="PFKA_ATP"/>
    <property type="match status" value="1"/>
</dbReference>
<dbReference type="GO" id="GO:0030388">
    <property type="term" value="P:fructose 1,6-bisphosphate metabolic process"/>
    <property type="evidence" value="ECO:0007669"/>
    <property type="project" value="TreeGrafter"/>
</dbReference>
<feature type="active site" description="Proton acceptor" evidence="14">
    <location>
        <position position="128"/>
    </location>
</feature>
<feature type="binding site" evidence="14">
    <location>
        <position position="103"/>
    </location>
    <ligand>
        <name>Mg(2+)</name>
        <dbReference type="ChEBI" id="CHEBI:18420"/>
        <note>catalytic</note>
    </ligand>
</feature>
<evidence type="ECO:0000256" key="3">
    <source>
        <dbReference type="ARBA" id="ARBA00004679"/>
    </source>
</evidence>
<evidence type="ECO:0000256" key="4">
    <source>
        <dbReference type="ARBA" id="ARBA00022490"/>
    </source>
</evidence>
<dbReference type="FunFam" id="3.40.50.450:FF:000001">
    <property type="entry name" value="ATP-dependent 6-phosphofructokinase"/>
    <property type="match status" value="1"/>
</dbReference>
<dbReference type="SUPFAM" id="SSF53784">
    <property type="entry name" value="Phosphofructokinase"/>
    <property type="match status" value="1"/>
</dbReference>
<feature type="binding site" evidence="14">
    <location>
        <position position="244"/>
    </location>
    <ligand>
        <name>substrate</name>
        <note>ligand shared between dimeric partners</note>
    </ligand>
</feature>
<gene>
    <name evidence="14 16" type="primary">pfkA</name>
    <name evidence="16" type="ORF">DHM44_09460</name>
</gene>
<evidence type="ECO:0000256" key="9">
    <source>
        <dbReference type="ARBA" id="ARBA00022777"/>
    </source>
</evidence>
<dbReference type="HAMAP" id="MF_00339">
    <property type="entry name" value="Phosphofructokinase_I_B1"/>
    <property type="match status" value="1"/>
</dbReference>
<evidence type="ECO:0000256" key="5">
    <source>
        <dbReference type="ARBA" id="ARBA00022533"/>
    </source>
</evidence>
<dbReference type="InterPro" id="IPR012828">
    <property type="entry name" value="PFKA_ATP_prok"/>
</dbReference>
<accession>A0A3D5QDZ4</accession>
<feature type="binding site" description="in other chain" evidence="14">
    <location>
        <begin position="170"/>
        <end position="172"/>
    </location>
    <ligand>
        <name>substrate</name>
        <note>ligand shared between dimeric partners</note>
    </ligand>
</feature>
<evidence type="ECO:0000256" key="12">
    <source>
        <dbReference type="ARBA" id="ARBA00023152"/>
    </source>
</evidence>
<dbReference type="InterPro" id="IPR015912">
    <property type="entry name" value="Phosphofructokinase_CS"/>
</dbReference>
<feature type="binding site" evidence="14">
    <location>
        <position position="163"/>
    </location>
    <ligand>
        <name>substrate</name>
        <note>ligand shared between dimeric partners</note>
    </ligand>
</feature>
<dbReference type="Proteomes" id="UP000262325">
    <property type="component" value="Unassembled WGS sequence"/>
</dbReference>
<comment type="function">
    <text evidence="14">Catalyzes the phosphorylation of D-fructose 6-phosphate to fructose 1,6-bisphosphate by ATP, the first committing step of glycolysis.</text>
</comment>
<dbReference type="GO" id="GO:0042802">
    <property type="term" value="F:identical protein binding"/>
    <property type="evidence" value="ECO:0007669"/>
    <property type="project" value="TreeGrafter"/>
</dbReference>
<feature type="binding site" evidence="14">
    <location>
        <begin position="102"/>
        <end position="105"/>
    </location>
    <ligand>
        <name>ATP</name>
        <dbReference type="ChEBI" id="CHEBI:30616"/>
    </ligand>
</feature>
<evidence type="ECO:0000313" key="16">
    <source>
        <dbReference type="EMBL" id="HCW93894.1"/>
    </source>
</evidence>
<feature type="binding site" description="in other chain" evidence="14">
    <location>
        <begin position="126"/>
        <end position="128"/>
    </location>
    <ligand>
        <name>substrate</name>
        <note>ligand shared between dimeric partners</note>
    </ligand>
</feature>
<sequence length="320" mass="34691">MKRIAVMTSGGDCPGMNAAIRSVVRTALNYEMEVYGIEQGYSGLMEDQFIKLESKSVANMIQRGGTFLRSARAPEFKEEEGQLKAMENLKNQGIEGLIVIGGDGSLAGAKVIHDKYHFPVIGIPGSIDNDIYGTDMSIGVDTALNTILWCIDTINDTASSHDRTFIIEVMGRNCGYLALMSAISGGAEAALIPEVPFKIENIIKKIKERYEEGKTRSVIILAEGVGSAGDFGKTFDMIGGFETRITVLGHIQRGGSPTHFDRILATRMGASAVDSLLNGESGVMTALQERKIELVPLGEVLNNKRKMDKKLLEIAEVLSK</sequence>
<feature type="binding site" description="in other chain" evidence="14">
    <location>
        <begin position="250"/>
        <end position="253"/>
    </location>
    <ligand>
        <name>substrate</name>
        <note>ligand shared between dimeric partners</note>
    </ligand>
</feature>
<keyword evidence="6 14" id="KW-0808">Transferase</keyword>
<dbReference type="FunFam" id="3.40.50.460:FF:000002">
    <property type="entry name" value="ATP-dependent 6-phosphofructokinase"/>
    <property type="match status" value="1"/>
</dbReference>
<comment type="pathway">
    <text evidence="3 14">Carbohydrate degradation; glycolysis; D-glyceraldehyde 3-phosphate and glycerone phosphate from D-glucose: step 3/4.</text>
</comment>
<dbReference type="PANTHER" id="PTHR13697:SF4">
    <property type="entry name" value="ATP-DEPENDENT 6-PHOSPHOFRUCTOKINASE"/>
    <property type="match status" value="1"/>
</dbReference>
<evidence type="ECO:0000256" key="13">
    <source>
        <dbReference type="ARBA" id="ARBA00048070"/>
    </source>
</evidence>
<dbReference type="Pfam" id="PF00365">
    <property type="entry name" value="PFK"/>
    <property type="match status" value="1"/>
</dbReference>
<comment type="catalytic activity">
    <reaction evidence="13 14">
        <text>beta-D-fructose 6-phosphate + ATP = beta-D-fructose 1,6-bisphosphate + ADP + H(+)</text>
        <dbReference type="Rhea" id="RHEA:16109"/>
        <dbReference type="ChEBI" id="CHEBI:15378"/>
        <dbReference type="ChEBI" id="CHEBI:30616"/>
        <dbReference type="ChEBI" id="CHEBI:32966"/>
        <dbReference type="ChEBI" id="CHEBI:57634"/>
        <dbReference type="ChEBI" id="CHEBI:456216"/>
        <dbReference type="EC" id="2.7.1.11"/>
    </reaction>
</comment>
<evidence type="ECO:0000313" key="17">
    <source>
        <dbReference type="Proteomes" id="UP000262325"/>
    </source>
</evidence>
<dbReference type="GO" id="GO:0061621">
    <property type="term" value="P:canonical glycolysis"/>
    <property type="evidence" value="ECO:0007669"/>
    <property type="project" value="TreeGrafter"/>
</dbReference>
<dbReference type="Gene3D" id="3.40.50.450">
    <property type="match status" value="1"/>
</dbReference>
<feature type="binding site" description="in other chain" evidence="14">
    <location>
        <begin position="214"/>
        <end position="216"/>
    </location>
    <ligand>
        <name>ADP</name>
        <dbReference type="ChEBI" id="CHEBI:456216"/>
        <note>allosteric activator; ligand shared between dimeric partners</note>
    </ligand>
</feature>
<dbReference type="PRINTS" id="PR00476">
    <property type="entry name" value="PHFRCTKINASE"/>
</dbReference>
<keyword evidence="9 14" id="KW-0418">Kinase</keyword>
<comment type="cofactor">
    <cofactor evidence="1 14">
        <name>Mg(2+)</name>
        <dbReference type="ChEBI" id="CHEBI:18420"/>
    </cofactor>
</comment>
<dbReference type="InterPro" id="IPR000023">
    <property type="entry name" value="Phosphofructokinase_dom"/>
</dbReference>
<dbReference type="GO" id="GO:0046872">
    <property type="term" value="F:metal ion binding"/>
    <property type="evidence" value="ECO:0007669"/>
    <property type="project" value="UniProtKB-KW"/>
</dbReference>
<evidence type="ECO:0000256" key="8">
    <source>
        <dbReference type="ARBA" id="ARBA00022741"/>
    </source>
</evidence>
<name>A0A3D5QDZ4_FLESI</name>
<dbReference type="GO" id="GO:0016208">
    <property type="term" value="F:AMP binding"/>
    <property type="evidence" value="ECO:0007669"/>
    <property type="project" value="TreeGrafter"/>
</dbReference>
<comment type="similarity">
    <text evidence="14">Belongs to the phosphofructokinase type A (PFKA) family. ATP-dependent PFK group I subfamily. Prokaryotic clade 'B1' sub-subfamily.</text>
</comment>
<evidence type="ECO:0000256" key="11">
    <source>
        <dbReference type="ARBA" id="ARBA00022842"/>
    </source>
</evidence>
<dbReference type="GO" id="GO:0048029">
    <property type="term" value="F:monosaccharide binding"/>
    <property type="evidence" value="ECO:0007669"/>
    <property type="project" value="TreeGrafter"/>
</dbReference>
<feature type="binding site" description="in other chain" evidence="14">
    <location>
        <position position="223"/>
    </location>
    <ligand>
        <name>substrate</name>
        <note>ligand shared between dimeric partners</note>
    </ligand>
</feature>
<keyword evidence="7 14" id="KW-0479">Metal-binding</keyword>
<dbReference type="PIRSF" id="PIRSF000532">
    <property type="entry name" value="ATP_PFK_prok"/>
    <property type="match status" value="1"/>
</dbReference>
<dbReference type="GO" id="GO:0005524">
    <property type="term" value="F:ATP binding"/>
    <property type="evidence" value="ECO:0007669"/>
    <property type="project" value="UniProtKB-UniRule"/>
</dbReference>
<keyword evidence="11 14" id="KW-0460">Magnesium</keyword>
<dbReference type="GO" id="GO:0003872">
    <property type="term" value="F:6-phosphofructokinase activity"/>
    <property type="evidence" value="ECO:0007669"/>
    <property type="project" value="UniProtKB-UniRule"/>
</dbReference>
<feature type="binding site" evidence="14">
    <location>
        <begin position="21"/>
        <end position="25"/>
    </location>
    <ligand>
        <name>ADP</name>
        <dbReference type="ChEBI" id="CHEBI:456216"/>
        <note>allosteric activator; ligand shared between dimeric partners</note>
    </ligand>
</feature>
<evidence type="ECO:0000256" key="6">
    <source>
        <dbReference type="ARBA" id="ARBA00022679"/>
    </source>
</evidence>
<dbReference type="GO" id="GO:0070095">
    <property type="term" value="F:fructose-6-phosphate binding"/>
    <property type="evidence" value="ECO:0007669"/>
    <property type="project" value="TreeGrafter"/>
</dbReference>
<dbReference type="AlphaFoldDB" id="A0A3D5QDZ4"/>
<evidence type="ECO:0000256" key="1">
    <source>
        <dbReference type="ARBA" id="ARBA00001946"/>
    </source>
</evidence>
<organism evidence="16 17">
    <name type="scientific">Flexistipes sinusarabici</name>
    <dbReference type="NCBI Taxonomy" id="2352"/>
    <lineage>
        <taxon>Bacteria</taxon>
        <taxon>Pseudomonadati</taxon>
        <taxon>Deferribacterota</taxon>
        <taxon>Deferribacteres</taxon>
        <taxon>Deferribacterales</taxon>
        <taxon>Flexistipitaceae</taxon>
        <taxon>Flexistipes</taxon>
    </lineage>
</organism>